<dbReference type="PANTHER" id="PTHR31956">
    <property type="entry name" value="NON-SPECIFIC PHOSPHOLIPASE C4-RELATED"/>
    <property type="match status" value="1"/>
</dbReference>
<accession>A0A841JTW5</accession>
<dbReference type="PANTHER" id="PTHR31956:SF1">
    <property type="entry name" value="NON-SPECIFIC PHOSPHOLIPASE C1"/>
    <property type="match status" value="1"/>
</dbReference>
<dbReference type="Pfam" id="PF04185">
    <property type="entry name" value="Phosphoesterase"/>
    <property type="match status" value="1"/>
</dbReference>
<evidence type="ECO:0000256" key="2">
    <source>
        <dbReference type="ARBA" id="ARBA00012018"/>
    </source>
</evidence>
<evidence type="ECO:0000256" key="3">
    <source>
        <dbReference type="ARBA" id="ARBA00022801"/>
    </source>
</evidence>
<comment type="similarity">
    <text evidence="1">Belongs to the bacterial phospholipase C family.</text>
</comment>
<dbReference type="EMBL" id="JACHEK010000003">
    <property type="protein sequence ID" value="MBB6143945.1"/>
    <property type="molecule type" value="Genomic_DNA"/>
</dbReference>
<keyword evidence="3 4" id="KW-0378">Hydrolase</keyword>
<evidence type="ECO:0000256" key="1">
    <source>
        <dbReference type="ARBA" id="ARBA00009717"/>
    </source>
</evidence>
<name>A0A841JTW5_9BACT</name>
<dbReference type="Gene3D" id="3.40.720.10">
    <property type="entry name" value="Alkaline Phosphatase, subunit A"/>
    <property type="match status" value="2"/>
</dbReference>
<keyword evidence="5" id="KW-1185">Reference proteome</keyword>
<protein>
    <recommendedName>
        <fullName evidence="2">phospholipase C</fullName>
        <ecNumber evidence="2">3.1.4.3</ecNumber>
    </recommendedName>
</protein>
<sequence length="439" mass="47842">MSVNRRDFLRNVAGAASAAALAGAVTGATTSEAQELPSPSASQIDHIIVVMMENRSFDHLLGWLPGANGRQAGLSYLDSEGVAHPTQQLTTYVGCAHPDPDHSYAGGRSEYDNGKMDGWLRTTTNDTFSIGYYVEDQLPFFSALARNFTTCDNYFASILSSTFPNRVFQHAAQTDRLTNTLDISTLPTIWDNLAAAGVSGRYYYSNVPFLALWGVKYLGISAPFAQFLTDAAAGTLPAVSFVDPRYTILDDGGGNDDHPHADLRAGEAFMGQIYRAVTGGPKWANTVLIFNRDEWGGFYDTVTPPRVVAANDVDTDIVNGKTLLGCRVPTIVVSPFTRGNTATPRIDSTVYDHTSVLKLIEWRYNLPPLTPRDASNEIGNLAQVLNFSKPDTSVPALPVITPPIPTPCGLFELASEIDNESYDFYRMLISDLMEGWQTL</sequence>
<dbReference type="InterPro" id="IPR006311">
    <property type="entry name" value="TAT_signal"/>
</dbReference>
<proteinExistence type="inferred from homology"/>
<dbReference type="PROSITE" id="PS51318">
    <property type="entry name" value="TAT"/>
    <property type="match status" value="1"/>
</dbReference>
<dbReference type="RefSeq" id="WP_050058496.1">
    <property type="nucleotide sequence ID" value="NZ_JACHEK010000003.1"/>
</dbReference>
<dbReference type="AlphaFoldDB" id="A0A841JTW5"/>
<dbReference type="InterPro" id="IPR007312">
    <property type="entry name" value="Phosphoesterase"/>
</dbReference>
<dbReference type="Proteomes" id="UP000538666">
    <property type="component" value="Unassembled WGS sequence"/>
</dbReference>
<dbReference type="CDD" id="cd16013">
    <property type="entry name" value="AcpA"/>
    <property type="match status" value="1"/>
</dbReference>
<reference evidence="4 5" key="1">
    <citation type="submission" date="2020-08" db="EMBL/GenBank/DDBJ databases">
        <title>Genomic Encyclopedia of Type Strains, Phase IV (KMG-IV): sequencing the most valuable type-strain genomes for metagenomic binning, comparative biology and taxonomic classification.</title>
        <authorList>
            <person name="Goeker M."/>
        </authorList>
    </citation>
    <scope>NUCLEOTIDE SEQUENCE [LARGE SCALE GENOMIC DNA]</scope>
    <source>
        <strain evidence="4 5">DSM 103733</strain>
    </source>
</reference>
<organism evidence="4 5">
    <name type="scientific">Silvibacterium bohemicum</name>
    <dbReference type="NCBI Taxonomy" id="1577686"/>
    <lineage>
        <taxon>Bacteria</taxon>
        <taxon>Pseudomonadati</taxon>
        <taxon>Acidobacteriota</taxon>
        <taxon>Terriglobia</taxon>
        <taxon>Terriglobales</taxon>
        <taxon>Acidobacteriaceae</taxon>
        <taxon>Silvibacterium</taxon>
    </lineage>
</organism>
<dbReference type="InterPro" id="IPR017850">
    <property type="entry name" value="Alkaline_phosphatase_core_sf"/>
</dbReference>
<evidence type="ECO:0000313" key="4">
    <source>
        <dbReference type="EMBL" id="MBB6143945.1"/>
    </source>
</evidence>
<dbReference type="OrthoDB" id="980947at2"/>
<dbReference type="EC" id="3.1.4.3" evidence="2"/>
<evidence type="ECO:0000313" key="5">
    <source>
        <dbReference type="Proteomes" id="UP000538666"/>
    </source>
</evidence>
<gene>
    <name evidence="4" type="ORF">HNQ77_001894</name>
</gene>
<comment type="caution">
    <text evidence="4">The sequence shown here is derived from an EMBL/GenBank/DDBJ whole genome shotgun (WGS) entry which is preliminary data.</text>
</comment>
<dbReference type="GO" id="GO:0034480">
    <property type="term" value="F:phosphatidylcholine phospholipase C activity"/>
    <property type="evidence" value="ECO:0007669"/>
    <property type="project" value="UniProtKB-EC"/>
</dbReference>